<dbReference type="Proteomes" id="UP000590524">
    <property type="component" value="Unassembled WGS sequence"/>
</dbReference>
<proteinExistence type="predicted"/>
<gene>
    <name evidence="1" type="ORF">GGQ90_003293</name>
</gene>
<sequence>MSKNCSRKRASDVRMILAHDAAEGMLEQCLAQEIAALKIREIAKRHIDHAVRHGPLQLMWRHGVGAQGRARRAFLEYLQQGWQEDELANVGCADRKAAFRVERVEDRQPQQVGVDHLQYAPDRFPQSVAHGGGVHGIADPHQQLVLEELPQLTECEADVRLAHVESSGGRVNPAFLQQGIQHHQQVKVEPTVIHKTDPTYRYK</sequence>
<keyword evidence="2" id="KW-1185">Reference proteome</keyword>
<reference evidence="1 2" key="1">
    <citation type="submission" date="2020-08" db="EMBL/GenBank/DDBJ databases">
        <title>Genomic Encyclopedia of Type Strains, Phase IV (KMG-IV): sequencing the most valuable type-strain genomes for metagenomic binning, comparative biology and taxonomic classification.</title>
        <authorList>
            <person name="Goeker M."/>
        </authorList>
    </citation>
    <scope>NUCLEOTIDE SEQUENCE [LARGE SCALE GENOMIC DNA]</scope>
    <source>
        <strain evidence="1 2">DSM 19371</strain>
    </source>
</reference>
<evidence type="ECO:0000313" key="1">
    <source>
        <dbReference type="EMBL" id="MBB4149501.1"/>
    </source>
</evidence>
<protein>
    <submittedName>
        <fullName evidence="1">Uncharacterized protein</fullName>
    </submittedName>
</protein>
<accession>A0A7W6LUB8</accession>
<dbReference type="EMBL" id="JACIEU010000013">
    <property type="protein sequence ID" value="MBB4149501.1"/>
    <property type="molecule type" value="Genomic_DNA"/>
</dbReference>
<name>A0A7W6LUB8_9SPHN</name>
<organism evidence="1 2">
    <name type="scientific">Sphingobium scionense</name>
    <dbReference type="NCBI Taxonomy" id="1404341"/>
    <lineage>
        <taxon>Bacteria</taxon>
        <taxon>Pseudomonadati</taxon>
        <taxon>Pseudomonadota</taxon>
        <taxon>Alphaproteobacteria</taxon>
        <taxon>Sphingomonadales</taxon>
        <taxon>Sphingomonadaceae</taxon>
        <taxon>Sphingobium</taxon>
    </lineage>
</organism>
<dbReference type="AntiFam" id="ANF00093">
    <property type="entry name" value="Shadow ORF (opposite nagR)"/>
</dbReference>
<evidence type="ECO:0000313" key="2">
    <source>
        <dbReference type="Proteomes" id="UP000590524"/>
    </source>
</evidence>
<comment type="caution">
    <text evidence="1">The sequence shown here is derived from an EMBL/GenBank/DDBJ whole genome shotgun (WGS) entry which is preliminary data.</text>
</comment>
<dbReference type="AlphaFoldDB" id="A0A7W6LUB8"/>